<dbReference type="InterPro" id="IPR037455">
    <property type="entry name" value="LucA/IucC-like"/>
</dbReference>
<proteinExistence type="inferred from homology"/>
<comment type="pathway">
    <text evidence="2">Siderophore biosynthesis; mycobactin biosynthesis.</text>
</comment>
<dbReference type="EMBL" id="QUMQ01000001">
    <property type="protein sequence ID" value="REF98251.1"/>
    <property type="molecule type" value="Genomic_DNA"/>
</dbReference>
<reference evidence="7 8" key="1">
    <citation type="submission" date="2018-08" db="EMBL/GenBank/DDBJ databases">
        <title>Sequencing the genomes of 1000 actinobacteria strains.</title>
        <authorList>
            <person name="Klenk H.-P."/>
        </authorList>
    </citation>
    <scope>NUCLEOTIDE SEQUENCE [LARGE SCALE GENOMIC DNA]</scope>
    <source>
        <strain evidence="7 8">DSM 44099</strain>
    </source>
</reference>
<comment type="function">
    <text evidence="1">Acyltransferase required for the direct transfer of medium- to long-chain fatty acyl moieties from a carrier protein (MbtL) on to the epsilon-amino group of lysine residue in the mycobactin core.</text>
</comment>
<dbReference type="GO" id="GO:0019290">
    <property type="term" value="P:siderophore biosynthetic process"/>
    <property type="evidence" value="ECO:0007669"/>
    <property type="project" value="InterPro"/>
</dbReference>
<dbReference type="AlphaFoldDB" id="A0A3D9ZM17"/>
<dbReference type="OrthoDB" id="495728at2"/>
<dbReference type="Pfam" id="PF06276">
    <property type="entry name" value="FhuF"/>
    <property type="match status" value="1"/>
</dbReference>
<dbReference type="Gene3D" id="3.40.630.30">
    <property type="match status" value="1"/>
</dbReference>
<accession>A0A3D9ZM17</accession>
<organism evidence="7 8">
    <name type="scientific">Asanoa ferruginea</name>
    <dbReference type="NCBI Taxonomy" id="53367"/>
    <lineage>
        <taxon>Bacteria</taxon>
        <taxon>Bacillati</taxon>
        <taxon>Actinomycetota</taxon>
        <taxon>Actinomycetes</taxon>
        <taxon>Micromonosporales</taxon>
        <taxon>Micromonosporaceae</taxon>
        <taxon>Asanoa</taxon>
    </lineage>
</organism>
<dbReference type="InterPro" id="IPR022770">
    <property type="entry name" value="IucA/IucC-like_C"/>
</dbReference>
<evidence type="ECO:0000256" key="3">
    <source>
        <dbReference type="ARBA" id="ARBA00007832"/>
    </source>
</evidence>
<dbReference type="Gene3D" id="6.10.250.3370">
    <property type="match status" value="1"/>
</dbReference>
<dbReference type="GO" id="GO:0016881">
    <property type="term" value="F:acid-amino acid ligase activity"/>
    <property type="evidence" value="ECO:0007669"/>
    <property type="project" value="UniProtKB-ARBA"/>
</dbReference>
<sequence>MTFTLEPLDVDAHAEVLHGWVTHPRSVYWGMQGATVDAVHKAYAQIEVDPHHHAWLGRLDGEPVFLAETYDPAHSELAAHYPVATGDVGMHVLVAPPAPGAPVRHGLTSGVMRAVMSFVFDDPRALRVVVEPDERNAAIAHKNAEVGFVEQGRVRLSDKVARLSFCTREAYTLTGPEPPAHLTPATMAVAHRRLIAKAIAEFSHERILAPEPDGTGGYALGDLRFTARRYPLEHWVVDPASLAHRDGRPLDALAFVAGLAGTLGIPDRLVGTYLEEIAATLAGAAWKHHHERLDSAALVHAGFQDIEAAMTEGHPGFVANNGRIGFGLADHEAYAPEAGQPVRLVWLAVLRAESAFTAGHGVTEAQFYAGELDADTRERFAARLRSLGLDPADYRYLPAHPWQWEHKHAITFAPDVARRAIVPLGSGPDRYRAQQSIRTFFNTDRPDRHYVKTALAIQNMGFLRGLSPAYMRATPPINDWVADVVAADDTLRECGFGVLREVASVGFTGDAYHRSGFPSPHQRMLAALWRESPLPRLAPGERLATMASLLHRDRAGSSLVGALIAASGLPAERWVATYLRAYVRPVVHCILRHDLAFMPHGENLILVLDGHVPTRVFMKDIGEEVAVMSLDRPLPPEIERIRIDVSDDVKALALHTDVFDGFLRHLAGILDSDGVLPWDRFWALVADCVATHGADHPDLRGRLQLARPKFRHSCLNRLQLRNTLQMVDLTDQAGSLLFAGTLANPIAPR</sequence>
<keyword evidence="8" id="KW-1185">Reference proteome</keyword>
<evidence type="ECO:0000256" key="1">
    <source>
        <dbReference type="ARBA" id="ARBA00003818"/>
    </source>
</evidence>
<evidence type="ECO:0000259" key="6">
    <source>
        <dbReference type="SMART" id="SM01006"/>
    </source>
</evidence>
<dbReference type="Gene3D" id="3.30.310.280">
    <property type="match status" value="1"/>
</dbReference>
<dbReference type="InterPro" id="IPR019432">
    <property type="entry name" value="Acyltransferase_MbtK/IucB-like"/>
</dbReference>
<dbReference type="InterPro" id="IPR016181">
    <property type="entry name" value="Acyl_CoA_acyltransferase"/>
</dbReference>
<comment type="caution">
    <text evidence="7">The sequence shown here is derived from an EMBL/GenBank/DDBJ whole genome shotgun (WGS) entry which is preliminary data.</text>
</comment>
<dbReference type="Gene3D" id="1.10.510.40">
    <property type="match status" value="1"/>
</dbReference>
<evidence type="ECO:0000256" key="4">
    <source>
        <dbReference type="ARBA" id="ARBA00020586"/>
    </source>
</evidence>
<dbReference type="Proteomes" id="UP000256913">
    <property type="component" value="Unassembled WGS sequence"/>
</dbReference>
<dbReference type="InterPro" id="IPR007310">
    <property type="entry name" value="Aerobactin_biosyn_IucA/IucC_N"/>
</dbReference>
<name>A0A3D9ZM17_9ACTN</name>
<evidence type="ECO:0000313" key="7">
    <source>
        <dbReference type="EMBL" id="REF98251.1"/>
    </source>
</evidence>
<evidence type="ECO:0000313" key="8">
    <source>
        <dbReference type="Proteomes" id="UP000256913"/>
    </source>
</evidence>
<dbReference type="RefSeq" id="WP_116069563.1">
    <property type="nucleotide sequence ID" value="NZ_BONB01000036.1"/>
</dbReference>
<dbReference type="Pfam" id="PF13523">
    <property type="entry name" value="Acetyltransf_8"/>
    <property type="match status" value="1"/>
</dbReference>
<feature type="domain" description="Acyltransferase MbtK/IucB-like conserved" evidence="6">
    <location>
        <begin position="6"/>
        <end position="53"/>
    </location>
</feature>
<dbReference type="SMART" id="SM01006">
    <property type="entry name" value="AlcB"/>
    <property type="match status" value="1"/>
</dbReference>
<gene>
    <name evidence="7" type="ORF">DFJ67_4265</name>
</gene>
<dbReference type="GO" id="GO:0016746">
    <property type="term" value="F:acyltransferase activity"/>
    <property type="evidence" value="ECO:0007669"/>
    <property type="project" value="InterPro"/>
</dbReference>
<dbReference type="UniPathway" id="UPA00011"/>
<dbReference type="PANTHER" id="PTHR34384:SF6">
    <property type="entry name" value="STAPHYLOFERRIN B SYNTHASE"/>
    <property type="match status" value="1"/>
</dbReference>
<evidence type="ECO:0000256" key="2">
    <source>
        <dbReference type="ARBA" id="ARBA00005102"/>
    </source>
</evidence>
<evidence type="ECO:0000256" key="5">
    <source>
        <dbReference type="ARBA" id="ARBA00031122"/>
    </source>
</evidence>
<dbReference type="SUPFAM" id="SSF55729">
    <property type="entry name" value="Acyl-CoA N-acyltransferases (Nat)"/>
    <property type="match status" value="1"/>
</dbReference>
<dbReference type="PANTHER" id="PTHR34384">
    <property type="entry name" value="L-2,3-DIAMINOPROPANOATE--CITRATE LIGASE"/>
    <property type="match status" value="1"/>
</dbReference>
<dbReference type="Pfam" id="PF04183">
    <property type="entry name" value="IucA_IucC"/>
    <property type="match status" value="1"/>
</dbReference>
<protein>
    <recommendedName>
        <fullName evidence="4">Lysine N-acyltransferase MbtK</fullName>
    </recommendedName>
    <alternativeName>
        <fullName evidence="5">Mycobactin synthase protein K</fullName>
    </alternativeName>
</protein>
<comment type="similarity">
    <text evidence="3">Belongs to the IucA/IucC family.</text>
</comment>